<dbReference type="AlphaFoldDB" id="A0A4U9UQ38"/>
<dbReference type="InterPro" id="IPR031325">
    <property type="entry name" value="RHS_repeat"/>
</dbReference>
<sequence>MRRAAALPALERGGYYPVSFQYQPGITLVSDSQGRTTRYEYNEQLKVTAIEDPQGNRTGFTYDNFGKPD</sequence>
<reference evidence="1" key="1">
    <citation type="submission" date="2019-05" db="EMBL/GenBank/DDBJ databases">
        <authorList>
            <consortium name="Pathogen Informatics"/>
        </authorList>
    </citation>
    <scope>NUCLEOTIDE SEQUENCE [LARGE SCALE GENOMIC DNA]</scope>
    <source>
        <strain evidence="1">NCTC12965</strain>
    </source>
</reference>
<dbReference type="Gene3D" id="2.180.10.10">
    <property type="entry name" value="RHS repeat-associated core"/>
    <property type="match status" value="1"/>
</dbReference>
<dbReference type="InterPro" id="IPR006530">
    <property type="entry name" value="YD"/>
</dbReference>
<name>A0A4U9UQ38_SERFO</name>
<organism evidence="1">
    <name type="scientific">Serratia fonticola</name>
    <dbReference type="NCBI Taxonomy" id="47917"/>
    <lineage>
        <taxon>Bacteria</taxon>
        <taxon>Pseudomonadati</taxon>
        <taxon>Pseudomonadota</taxon>
        <taxon>Gammaproteobacteria</taxon>
        <taxon>Enterobacterales</taxon>
        <taxon>Yersiniaceae</taxon>
        <taxon>Serratia</taxon>
    </lineage>
</organism>
<evidence type="ECO:0000313" key="1">
    <source>
        <dbReference type="EMBL" id="VTR35875.1"/>
    </source>
</evidence>
<dbReference type="NCBIfam" id="TIGR01643">
    <property type="entry name" value="YD_repeat_2x"/>
    <property type="match status" value="2"/>
</dbReference>
<dbReference type="Pfam" id="PF05593">
    <property type="entry name" value="RHS_repeat"/>
    <property type="match status" value="1"/>
</dbReference>
<dbReference type="EMBL" id="CABEEZ010000081">
    <property type="protein sequence ID" value="VTR35875.1"/>
    <property type="molecule type" value="Genomic_DNA"/>
</dbReference>
<accession>A0A4U9UQ38</accession>
<protein>
    <submittedName>
        <fullName evidence="1">YD repeat (Two copies)</fullName>
    </submittedName>
</protein>
<proteinExistence type="predicted"/>
<gene>
    <name evidence="1" type="ORF">NCTC12965_03855</name>
</gene>